<feature type="domain" description="EAL" evidence="2">
    <location>
        <begin position="1"/>
        <end position="85"/>
    </location>
</feature>
<dbReference type="PANTHER" id="PTHR33121:SF64">
    <property type="entry name" value="CYCLIC DI-GMP PHOSPHODIESTERASE PDEF"/>
    <property type="match status" value="1"/>
</dbReference>
<sequence length="85" mass="9049">MPLTNVKQAQITLQHLQELGCQIAIDDFGTGYASYARLKNVNADLLKIDGSFIRNIVSNSPGLSDCGVDLPSGANEEDAGSGRVR</sequence>
<dbReference type="Gene3D" id="3.20.20.450">
    <property type="entry name" value="EAL domain"/>
    <property type="match status" value="1"/>
</dbReference>
<dbReference type="PROSITE" id="PS50883">
    <property type="entry name" value="EAL"/>
    <property type="match status" value="1"/>
</dbReference>
<dbReference type="SUPFAM" id="SSF141868">
    <property type="entry name" value="EAL domain-like"/>
    <property type="match status" value="1"/>
</dbReference>
<dbReference type="Pfam" id="PF00563">
    <property type="entry name" value="EAL"/>
    <property type="match status" value="1"/>
</dbReference>
<dbReference type="Proteomes" id="UP000254052">
    <property type="component" value="Unassembled WGS sequence"/>
</dbReference>
<dbReference type="InterPro" id="IPR035919">
    <property type="entry name" value="EAL_sf"/>
</dbReference>
<dbReference type="EC" id="3.1.4.52" evidence="3"/>
<dbReference type="AlphaFoldDB" id="A0A377AI70"/>
<evidence type="ECO:0000259" key="2">
    <source>
        <dbReference type="PROSITE" id="PS50883"/>
    </source>
</evidence>
<evidence type="ECO:0000313" key="3">
    <source>
        <dbReference type="EMBL" id="STL11584.1"/>
    </source>
</evidence>
<evidence type="ECO:0000313" key="4">
    <source>
        <dbReference type="Proteomes" id="UP000254052"/>
    </source>
</evidence>
<proteinExistence type="predicted"/>
<organism evidence="3 4">
    <name type="scientific">Escherichia coli</name>
    <dbReference type="NCBI Taxonomy" id="562"/>
    <lineage>
        <taxon>Bacteria</taxon>
        <taxon>Pseudomonadati</taxon>
        <taxon>Pseudomonadota</taxon>
        <taxon>Gammaproteobacteria</taxon>
        <taxon>Enterobacterales</taxon>
        <taxon>Enterobacteriaceae</taxon>
        <taxon>Escherichia</taxon>
    </lineage>
</organism>
<dbReference type="InterPro" id="IPR001633">
    <property type="entry name" value="EAL_dom"/>
</dbReference>
<feature type="region of interest" description="Disordered" evidence="1">
    <location>
        <begin position="60"/>
        <end position="85"/>
    </location>
</feature>
<reference evidence="3 4" key="1">
    <citation type="submission" date="2018-06" db="EMBL/GenBank/DDBJ databases">
        <authorList>
            <consortium name="Pathogen Informatics"/>
            <person name="Doyle S."/>
        </authorList>
    </citation>
    <scope>NUCLEOTIDE SEQUENCE [LARGE SCALE GENOMIC DNA]</scope>
    <source>
        <strain evidence="3 4">NCTC9962</strain>
    </source>
</reference>
<evidence type="ECO:0000256" key="1">
    <source>
        <dbReference type="SAM" id="MobiDB-lite"/>
    </source>
</evidence>
<name>A0A377AI70_ECOLX</name>
<gene>
    <name evidence="3" type="primary">yfgF_1</name>
    <name evidence="3" type="ORF">NCTC9962_00646</name>
</gene>
<dbReference type="PANTHER" id="PTHR33121">
    <property type="entry name" value="CYCLIC DI-GMP PHOSPHODIESTERASE PDEF"/>
    <property type="match status" value="1"/>
</dbReference>
<dbReference type="InterPro" id="IPR050706">
    <property type="entry name" value="Cyclic-di-GMP_PDE-like"/>
</dbReference>
<protein>
    <submittedName>
        <fullName evidence="3">Putative signal transduction protein</fullName>
        <ecNumber evidence="3">3.1.4.52</ecNumber>
    </submittedName>
</protein>
<dbReference type="GO" id="GO:0071111">
    <property type="term" value="F:cyclic-guanylate-specific phosphodiesterase activity"/>
    <property type="evidence" value="ECO:0007669"/>
    <property type="project" value="UniProtKB-EC"/>
</dbReference>
<dbReference type="EMBL" id="UGED01000003">
    <property type="protein sequence ID" value="STL11584.1"/>
    <property type="molecule type" value="Genomic_DNA"/>
</dbReference>
<keyword evidence="3" id="KW-0378">Hydrolase</keyword>
<accession>A0A377AI70</accession>